<accession>A0ABV9XRG6</accession>
<keyword evidence="2" id="KW-1185">Reference proteome</keyword>
<evidence type="ECO:0000313" key="2">
    <source>
        <dbReference type="Proteomes" id="UP001595829"/>
    </source>
</evidence>
<protein>
    <recommendedName>
        <fullName evidence="3">Transposase</fullName>
    </recommendedName>
</protein>
<dbReference type="RefSeq" id="WP_345685912.1">
    <property type="nucleotide sequence ID" value="NZ_BAABIT010000001.1"/>
</dbReference>
<comment type="caution">
    <text evidence="1">The sequence shown here is derived from an EMBL/GenBank/DDBJ whole genome shotgun (WGS) entry which is preliminary data.</text>
</comment>
<sequence length="45" mass="4798">MAVGVVECGRQRLLPGAHPEVDWAQLRTVGKGRRSPLAGLQTQSA</sequence>
<dbReference type="EMBL" id="JBHSJD010000029">
    <property type="protein sequence ID" value="MFC5027143.1"/>
    <property type="molecule type" value="Genomic_DNA"/>
</dbReference>
<reference evidence="2" key="1">
    <citation type="journal article" date="2019" name="Int. J. Syst. Evol. Microbiol.">
        <title>The Global Catalogue of Microorganisms (GCM) 10K type strain sequencing project: providing services to taxonomists for standard genome sequencing and annotation.</title>
        <authorList>
            <consortium name="The Broad Institute Genomics Platform"/>
            <consortium name="The Broad Institute Genome Sequencing Center for Infectious Disease"/>
            <person name="Wu L."/>
            <person name="Ma J."/>
        </authorList>
    </citation>
    <scope>NUCLEOTIDE SEQUENCE [LARGE SCALE GENOMIC DNA]</scope>
    <source>
        <strain evidence="2">CGMCC 4.1648</strain>
    </source>
</reference>
<proteinExistence type="predicted"/>
<name>A0ABV9XRG6_9ACTN</name>
<dbReference type="Proteomes" id="UP001595829">
    <property type="component" value="Unassembled WGS sequence"/>
</dbReference>
<evidence type="ECO:0000313" key="1">
    <source>
        <dbReference type="EMBL" id="MFC5027143.1"/>
    </source>
</evidence>
<organism evidence="1 2">
    <name type="scientific">Streptomyces coeruleoprunus</name>
    <dbReference type="NCBI Taxonomy" id="285563"/>
    <lineage>
        <taxon>Bacteria</taxon>
        <taxon>Bacillati</taxon>
        <taxon>Actinomycetota</taxon>
        <taxon>Actinomycetes</taxon>
        <taxon>Kitasatosporales</taxon>
        <taxon>Streptomycetaceae</taxon>
        <taxon>Streptomyces</taxon>
    </lineage>
</organism>
<evidence type="ECO:0008006" key="3">
    <source>
        <dbReference type="Google" id="ProtNLM"/>
    </source>
</evidence>
<gene>
    <name evidence="1" type="ORF">ACFPM3_33930</name>
</gene>